<dbReference type="CDD" id="cd12797">
    <property type="entry name" value="M23_peptidase"/>
    <property type="match status" value="1"/>
</dbReference>
<proteinExistence type="predicted"/>
<dbReference type="InterPro" id="IPR016047">
    <property type="entry name" value="M23ase_b-sheet_dom"/>
</dbReference>
<keyword evidence="4" id="KW-1185">Reference proteome</keyword>
<feature type="region of interest" description="Disordered" evidence="1">
    <location>
        <begin position="56"/>
        <end position="92"/>
    </location>
</feature>
<reference evidence="3 4" key="1">
    <citation type="journal article" date="2021" name="ISME Commun">
        <title>Automated analysis of genomic sequences facilitates high-throughput and comprehensive description of bacteria.</title>
        <authorList>
            <person name="Hitch T.C.A."/>
        </authorList>
    </citation>
    <scope>NUCLEOTIDE SEQUENCE [LARGE SCALE GENOMIC DNA]</scope>
    <source>
        <strain evidence="3 4">Sanger_109</strain>
    </source>
</reference>
<organism evidence="3 4">
    <name type="scientific">Brotonthovivens ammoniilytica</name>
    <dbReference type="NCBI Taxonomy" id="2981725"/>
    <lineage>
        <taxon>Bacteria</taxon>
        <taxon>Bacillati</taxon>
        <taxon>Bacillota</taxon>
        <taxon>Clostridia</taxon>
        <taxon>Lachnospirales</taxon>
        <taxon>Lachnospiraceae</taxon>
        <taxon>Brotonthovivens</taxon>
    </lineage>
</organism>
<evidence type="ECO:0000313" key="3">
    <source>
        <dbReference type="EMBL" id="MCU6763239.1"/>
    </source>
</evidence>
<evidence type="ECO:0000313" key="4">
    <source>
        <dbReference type="Proteomes" id="UP001652442"/>
    </source>
</evidence>
<dbReference type="InterPro" id="IPR050570">
    <property type="entry name" value="Cell_wall_metabolism_enzyme"/>
</dbReference>
<name>A0ABT2TLZ8_9FIRM</name>
<dbReference type="PANTHER" id="PTHR21666">
    <property type="entry name" value="PEPTIDASE-RELATED"/>
    <property type="match status" value="1"/>
</dbReference>
<dbReference type="Proteomes" id="UP001652442">
    <property type="component" value="Unassembled WGS sequence"/>
</dbReference>
<dbReference type="Gene3D" id="2.70.70.10">
    <property type="entry name" value="Glucose Permease (Domain IIA)"/>
    <property type="match status" value="1"/>
</dbReference>
<comment type="caution">
    <text evidence="3">The sequence shown here is derived from an EMBL/GenBank/DDBJ whole genome shotgun (WGS) entry which is preliminary data.</text>
</comment>
<feature type="compositionally biased region" description="Basic and acidic residues" evidence="1">
    <location>
        <begin position="56"/>
        <end position="79"/>
    </location>
</feature>
<dbReference type="PANTHER" id="PTHR21666:SF270">
    <property type="entry name" value="MUREIN HYDROLASE ACTIVATOR ENVC"/>
    <property type="match status" value="1"/>
</dbReference>
<sequence>MEQQAKEEQEAVDLLAKEKENQLKQVSSDLSDAEAKAAEFEAEIAAQNEIIAQIQKAEEQRKKEAAAKKESEKENHTDKNQGSSSESGGNISSSDSYTGGAFLWPCPASRRVTSDFGSRPSPTAGASSYHKGIDIGAPYGSDIVSAADGVVFTTAYQANGAGNYTVISHGGGLYTVYMHCSSLAVSPGQKVKRGQTIAYVGSTGISTGNHLHFGVQLNGSYVNPWTYLK</sequence>
<accession>A0ABT2TLZ8</accession>
<dbReference type="SUPFAM" id="SSF51261">
    <property type="entry name" value="Duplicated hybrid motif"/>
    <property type="match status" value="1"/>
</dbReference>
<dbReference type="Pfam" id="PF01551">
    <property type="entry name" value="Peptidase_M23"/>
    <property type="match status" value="1"/>
</dbReference>
<feature type="compositionally biased region" description="Low complexity" evidence="1">
    <location>
        <begin position="82"/>
        <end position="92"/>
    </location>
</feature>
<protein>
    <submittedName>
        <fullName evidence="3">Peptidoglycan DD-metalloendopeptidase family protein</fullName>
    </submittedName>
</protein>
<feature type="domain" description="M23ase beta-sheet core" evidence="2">
    <location>
        <begin position="129"/>
        <end position="224"/>
    </location>
</feature>
<gene>
    <name evidence="3" type="ORF">OCV88_13045</name>
</gene>
<evidence type="ECO:0000256" key="1">
    <source>
        <dbReference type="SAM" id="MobiDB-lite"/>
    </source>
</evidence>
<evidence type="ECO:0000259" key="2">
    <source>
        <dbReference type="Pfam" id="PF01551"/>
    </source>
</evidence>
<dbReference type="EMBL" id="JAOQJQ010000006">
    <property type="protein sequence ID" value="MCU6763239.1"/>
    <property type="molecule type" value="Genomic_DNA"/>
</dbReference>
<dbReference type="InterPro" id="IPR011055">
    <property type="entry name" value="Dup_hybrid_motif"/>
</dbReference>